<gene>
    <name evidence="3" type="ORF">AB1Y20_003419</name>
</gene>
<dbReference type="InterPro" id="IPR042099">
    <property type="entry name" value="ANL_N_sf"/>
</dbReference>
<dbReference type="GO" id="GO:0006633">
    <property type="term" value="P:fatty acid biosynthetic process"/>
    <property type="evidence" value="ECO:0007669"/>
    <property type="project" value="TreeGrafter"/>
</dbReference>
<dbReference type="InterPro" id="IPR045851">
    <property type="entry name" value="AMP-bd_C_sf"/>
</dbReference>
<evidence type="ECO:0000313" key="3">
    <source>
        <dbReference type="EMBL" id="KAL1519159.1"/>
    </source>
</evidence>
<dbReference type="SUPFAM" id="SSF56801">
    <property type="entry name" value="Acetyl-CoA synthetase-like"/>
    <property type="match status" value="1"/>
</dbReference>
<evidence type="ECO:0000256" key="1">
    <source>
        <dbReference type="SAM" id="MobiDB-lite"/>
    </source>
</evidence>
<evidence type="ECO:0000259" key="2">
    <source>
        <dbReference type="Pfam" id="PF00501"/>
    </source>
</evidence>
<reference evidence="3 4" key="1">
    <citation type="journal article" date="2024" name="Science">
        <title>Giant polyketide synthase enzymes in the biosynthesis of giant marine polyether toxins.</title>
        <authorList>
            <person name="Fallon T.R."/>
            <person name="Shende V.V."/>
            <person name="Wierzbicki I.H."/>
            <person name="Pendleton A.L."/>
            <person name="Watervoot N.F."/>
            <person name="Auber R.P."/>
            <person name="Gonzalez D.J."/>
            <person name="Wisecaver J.H."/>
            <person name="Moore B.S."/>
        </authorList>
    </citation>
    <scope>NUCLEOTIDE SEQUENCE [LARGE SCALE GENOMIC DNA]</scope>
    <source>
        <strain evidence="3 4">12B1</strain>
    </source>
</reference>
<comment type="caution">
    <text evidence="3">The sequence shown here is derived from an EMBL/GenBank/DDBJ whole genome shotgun (WGS) entry which is preliminary data.</text>
</comment>
<organism evidence="3 4">
    <name type="scientific">Prymnesium parvum</name>
    <name type="common">Toxic golden alga</name>
    <dbReference type="NCBI Taxonomy" id="97485"/>
    <lineage>
        <taxon>Eukaryota</taxon>
        <taxon>Haptista</taxon>
        <taxon>Haptophyta</taxon>
        <taxon>Prymnesiophyceae</taxon>
        <taxon>Prymnesiales</taxon>
        <taxon>Prymnesiaceae</taxon>
        <taxon>Prymnesium</taxon>
    </lineage>
</organism>
<dbReference type="GO" id="GO:0070566">
    <property type="term" value="F:adenylyltransferase activity"/>
    <property type="evidence" value="ECO:0007669"/>
    <property type="project" value="TreeGrafter"/>
</dbReference>
<proteinExistence type="predicted"/>
<dbReference type="EMBL" id="JBGBPQ010000010">
    <property type="protein sequence ID" value="KAL1519159.1"/>
    <property type="molecule type" value="Genomic_DNA"/>
</dbReference>
<feature type="domain" description="AMP-dependent synthetase/ligase" evidence="2">
    <location>
        <begin position="101"/>
        <end position="239"/>
    </location>
</feature>
<dbReference type="Gene3D" id="3.40.50.12780">
    <property type="entry name" value="N-terminal domain of ligase-like"/>
    <property type="match status" value="1"/>
</dbReference>
<name>A0AB34JEW3_PRYPA</name>
<dbReference type="InterPro" id="IPR000873">
    <property type="entry name" value="AMP-dep_synth/lig_dom"/>
</dbReference>
<dbReference type="Proteomes" id="UP001515480">
    <property type="component" value="Unassembled WGS sequence"/>
</dbReference>
<evidence type="ECO:0000313" key="4">
    <source>
        <dbReference type="Proteomes" id="UP001515480"/>
    </source>
</evidence>
<dbReference type="PANTHER" id="PTHR22754">
    <property type="entry name" value="DISCO-INTERACTING PROTEIN 2 DIP2 -RELATED"/>
    <property type="match status" value="1"/>
</dbReference>
<dbReference type="PANTHER" id="PTHR22754:SF32">
    <property type="entry name" value="DISCO-INTERACTING PROTEIN 2"/>
    <property type="match status" value="1"/>
</dbReference>
<feature type="region of interest" description="Disordered" evidence="1">
    <location>
        <begin position="245"/>
        <end position="267"/>
    </location>
</feature>
<dbReference type="Pfam" id="PF00501">
    <property type="entry name" value="AMP-binding"/>
    <property type="match status" value="1"/>
</dbReference>
<accession>A0AB34JEW3</accession>
<protein>
    <recommendedName>
        <fullName evidence="2">AMP-dependent synthetase/ligase domain-containing protein</fullName>
    </recommendedName>
</protein>
<dbReference type="Gene3D" id="3.30.300.30">
    <property type="match status" value="1"/>
</dbReference>
<dbReference type="AlphaFoldDB" id="A0AB34JEW3"/>
<keyword evidence="4" id="KW-1185">Reference proteome</keyword>
<sequence>MAICYALREAWSIGGRGAPLPPPLPTTPSDALLSLLADGLAKLRAVAERSALDLRHVACRVPLASACVWRASNDLLAVNAAAEAAEAAWLAARQLPADAAEYTSGSKGAPKGVRVSTRGLLANIAALAVAAVAIVSRLPQYHDMGPIGAYVPPVVLGWRDELMAPRTFLRCPAAWLRAIARLPRHQVISVAPLFGYALWARRVADEEIRALRLEHWQVAMVGAEPSREATLRLFDARLGACGWARQPSPRESAGQAEAARGRARGGGDEVRVGAASVLHVEGRAKDVLTVRGRTPHAAEVEECVEQRAGEEARAGCCAALGVEAEEGEALLLTLEPQRQDAPADGWAAVARAAAAAVARLYGVKRSHTVPKSTSGELARGACREIFAAIEGEGGETAALLHLWRPDGTEGEPPVAENAPRDGAELVDADHPLRMGLDSTELFELEAELRKRTGDKRLMILELQQQKTLQELILSLQATAACSFEKPSSTNAEQG</sequence>
<dbReference type="GO" id="GO:0005886">
    <property type="term" value="C:plasma membrane"/>
    <property type="evidence" value="ECO:0007669"/>
    <property type="project" value="TreeGrafter"/>
</dbReference>